<evidence type="ECO:0000256" key="1">
    <source>
        <dbReference type="ARBA" id="ARBA00004141"/>
    </source>
</evidence>
<dbReference type="Pfam" id="PF00122">
    <property type="entry name" value="E1-E2_ATPase"/>
    <property type="match status" value="1"/>
</dbReference>
<dbReference type="NCBIfam" id="TIGR01525">
    <property type="entry name" value="ATPase-IB_hvy"/>
    <property type="match status" value="1"/>
</dbReference>
<evidence type="ECO:0000259" key="12">
    <source>
        <dbReference type="PROSITE" id="PS50846"/>
    </source>
</evidence>
<evidence type="ECO:0000256" key="8">
    <source>
        <dbReference type="ARBA" id="ARBA00023136"/>
    </source>
</evidence>
<dbReference type="SUPFAM" id="SSF81665">
    <property type="entry name" value="Calcium ATPase, transmembrane domain M"/>
    <property type="match status" value="1"/>
</dbReference>
<dbReference type="InterPro" id="IPR051014">
    <property type="entry name" value="Cation_Transport_ATPase_IB"/>
</dbReference>
<dbReference type="InterPro" id="IPR001757">
    <property type="entry name" value="P_typ_ATPase"/>
</dbReference>
<keyword evidence="5 11" id="KW-0547">Nucleotide-binding</keyword>
<evidence type="ECO:0000256" key="9">
    <source>
        <dbReference type="ARBA" id="ARBA00039103"/>
    </source>
</evidence>
<comment type="catalytic activity">
    <reaction evidence="10">
        <text>Cd(2+)(in) + ATP + H2O = Cd(2+)(out) + ADP + phosphate + H(+)</text>
        <dbReference type="Rhea" id="RHEA:12132"/>
        <dbReference type="ChEBI" id="CHEBI:15377"/>
        <dbReference type="ChEBI" id="CHEBI:15378"/>
        <dbReference type="ChEBI" id="CHEBI:30616"/>
        <dbReference type="ChEBI" id="CHEBI:43474"/>
        <dbReference type="ChEBI" id="CHEBI:48775"/>
        <dbReference type="ChEBI" id="CHEBI:456216"/>
        <dbReference type="EC" id="7.2.2.21"/>
    </reaction>
</comment>
<keyword evidence="3" id="KW-0104">Cadmium</keyword>
<dbReference type="Pfam" id="PF00702">
    <property type="entry name" value="Hydrolase"/>
    <property type="match status" value="1"/>
</dbReference>
<dbReference type="InterPro" id="IPR008250">
    <property type="entry name" value="ATPase_P-typ_transduc_dom_A_sf"/>
</dbReference>
<dbReference type="InterPro" id="IPR027256">
    <property type="entry name" value="P-typ_ATPase_IB"/>
</dbReference>
<keyword evidence="11" id="KW-0479">Metal-binding</keyword>
<feature type="transmembrane region" description="Helical" evidence="11">
    <location>
        <begin position="735"/>
        <end position="754"/>
    </location>
</feature>
<dbReference type="SUPFAM" id="SSF55008">
    <property type="entry name" value="HMA, heavy metal-associated domain"/>
    <property type="match status" value="2"/>
</dbReference>
<feature type="transmembrane region" description="Helical" evidence="11">
    <location>
        <begin position="434"/>
        <end position="459"/>
    </location>
</feature>
<keyword evidence="11" id="KW-1003">Cell membrane</keyword>
<proteinExistence type="inferred from homology"/>
<dbReference type="InterPro" id="IPR023298">
    <property type="entry name" value="ATPase_P-typ_TM_dom_sf"/>
</dbReference>
<evidence type="ECO:0000256" key="5">
    <source>
        <dbReference type="ARBA" id="ARBA00022741"/>
    </source>
</evidence>
<dbReference type="Proteomes" id="UP000636755">
    <property type="component" value="Unassembled WGS sequence"/>
</dbReference>
<keyword evidence="14" id="KW-1185">Reference proteome</keyword>
<dbReference type="RefSeq" id="WP_186936337.1">
    <property type="nucleotide sequence ID" value="NZ_JACOPS010000006.1"/>
</dbReference>
<dbReference type="NCBIfam" id="TIGR01494">
    <property type="entry name" value="ATPase_P-type"/>
    <property type="match status" value="1"/>
</dbReference>
<comment type="similarity">
    <text evidence="2 11">Belongs to the cation transport ATPase (P-type) (TC 3.A.3) family. Type IB subfamily.</text>
</comment>
<keyword evidence="6 11" id="KW-0067">ATP-binding</keyword>
<comment type="caution">
    <text evidence="13">The sequence shown here is derived from an EMBL/GenBank/DDBJ whole genome shotgun (WGS) entry which is preliminary data.</text>
</comment>
<evidence type="ECO:0000256" key="11">
    <source>
        <dbReference type="RuleBase" id="RU362081"/>
    </source>
</evidence>
<sequence length="784" mass="83621">MKYNFTLENLNCAHCAGKIEQKLAETDGYENVNFNFANKKLVLECSDDVTAQDIQAVCDSIEDGVEVIDNTKRKNLKQYTFTLENLNCAHCAGKIEKKLAETDGYENVNFNFANKKLVFECSDDVTAQDIQAVCDSIEDGVEVIDNNVKENTVTAEKVNSAKEDKKVEIKNELVSIITAAVLGVAAFGLELTVFPDAEFGTVGWFVLLGLSLVATVLSGWRTFIKGIKSVFKLQIDETTLLTIAVIAAFALGEFVEAAMVTILFAVGEIVEEKAVSASRSDIAKLAQIRPDNATVLISGKEVVKAAEDVKIGSTIVVKPHERVPLDGVITKGNTTLDTSALTGESVPVDAEAGSEVMSGMINGNSLIEIKTTKEFGDSTAARIIKLVEDAAATKGQSEKLISRFAAVYTPIIILISIVVAIVPPLVGLGSFSTWIYRALVCLVASCPCAIVISVPLSYYSGIGASSKISVLIKGGKYIEALAKADAFVFDKTGTLTTGELSVNKVFAYGNHTSSEIIALAAACERYSSHPIAMAIKNKAEKENLPELSDYSEKAGQGVTAVYNGKALVCGGTKVLSDKQKVNAEKTASVYVIYDGELIGAISVSDTLRPEAKSVIAELRKLGVKDSVMLTGDKKENAMDIANELKLDSYSAELMPSDKLEKLIDIKKTHKSVCFIGDGINDAPVLTASDCGFAMGFGSEAAIEAADAVLAAGNLKHLPLSVRIAKKVVATVKTNITFALGVKTIVIILAILGIAPMWLSVIADTGVSVLCVLYAARLLHTFDKK</sequence>
<dbReference type="PROSITE" id="PS50846">
    <property type="entry name" value="HMA_2"/>
    <property type="match status" value="2"/>
</dbReference>
<evidence type="ECO:0000313" key="14">
    <source>
        <dbReference type="Proteomes" id="UP000636755"/>
    </source>
</evidence>
<feature type="transmembrane region" description="Helical" evidence="11">
    <location>
        <begin position="240"/>
        <end position="266"/>
    </location>
</feature>
<keyword evidence="8 11" id="KW-0472">Membrane</keyword>
<name>A0ABR7HNP0_9FIRM</name>
<evidence type="ECO:0000256" key="7">
    <source>
        <dbReference type="ARBA" id="ARBA00022989"/>
    </source>
</evidence>
<evidence type="ECO:0000256" key="3">
    <source>
        <dbReference type="ARBA" id="ARBA00022539"/>
    </source>
</evidence>
<dbReference type="PANTHER" id="PTHR48085">
    <property type="entry name" value="CADMIUM/ZINC-TRANSPORTING ATPASE HMA2-RELATED"/>
    <property type="match status" value="1"/>
</dbReference>
<evidence type="ECO:0000256" key="10">
    <source>
        <dbReference type="ARBA" id="ARBA00049338"/>
    </source>
</evidence>
<dbReference type="SUPFAM" id="SSF56784">
    <property type="entry name" value="HAD-like"/>
    <property type="match status" value="1"/>
</dbReference>
<feature type="domain" description="HMA" evidence="12">
    <location>
        <begin position="77"/>
        <end position="145"/>
    </location>
</feature>
<dbReference type="Pfam" id="PF00403">
    <property type="entry name" value="HMA"/>
    <property type="match status" value="2"/>
</dbReference>
<feature type="transmembrane region" description="Helical" evidence="11">
    <location>
        <begin position="173"/>
        <end position="194"/>
    </location>
</feature>
<dbReference type="Gene3D" id="3.40.1110.10">
    <property type="entry name" value="Calcium-transporting ATPase, cytoplasmic domain N"/>
    <property type="match status" value="1"/>
</dbReference>
<dbReference type="PANTHER" id="PTHR48085:SF5">
    <property type="entry name" value="CADMIUM_ZINC-TRANSPORTING ATPASE HMA4-RELATED"/>
    <property type="match status" value="1"/>
</dbReference>
<organism evidence="13 14">
    <name type="scientific">Ruminococcus intestinalis</name>
    <dbReference type="NCBI Taxonomy" id="2763066"/>
    <lineage>
        <taxon>Bacteria</taxon>
        <taxon>Bacillati</taxon>
        <taxon>Bacillota</taxon>
        <taxon>Clostridia</taxon>
        <taxon>Eubacteriales</taxon>
        <taxon>Oscillospiraceae</taxon>
        <taxon>Ruminococcus</taxon>
    </lineage>
</organism>
<dbReference type="PRINTS" id="PR00941">
    <property type="entry name" value="CDATPASE"/>
</dbReference>
<dbReference type="PRINTS" id="PR00119">
    <property type="entry name" value="CATATPASE"/>
</dbReference>
<dbReference type="InterPro" id="IPR018303">
    <property type="entry name" value="ATPase_P-typ_P_site"/>
</dbReference>
<reference evidence="13 14" key="1">
    <citation type="submission" date="2020-08" db="EMBL/GenBank/DDBJ databases">
        <title>Genome public.</title>
        <authorList>
            <person name="Liu C."/>
            <person name="Sun Q."/>
        </authorList>
    </citation>
    <scope>NUCLEOTIDE SEQUENCE [LARGE SCALE GENOMIC DNA]</scope>
    <source>
        <strain evidence="13 14">NSJ-71</strain>
    </source>
</reference>
<dbReference type="SUPFAM" id="SSF81653">
    <property type="entry name" value="Calcium ATPase, transduction domain A"/>
    <property type="match status" value="1"/>
</dbReference>
<feature type="transmembrane region" description="Helical" evidence="11">
    <location>
        <begin position="201"/>
        <end position="220"/>
    </location>
</feature>
<dbReference type="EC" id="7.2.2.21" evidence="9"/>
<dbReference type="Gene3D" id="2.70.150.10">
    <property type="entry name" value="Calcium-transporting ATPase, cytoplasmic transduction domain A"/>
    <property type="match status" value="1"/>
</dbReference>
<dbReference type="Gene3D" id="3.30.70.100">
    <property type="match status" value="2"/>
</dbReference>
<dbReference type="Gene3D" id="3.40.50.1000">
    <property type="entry name" value="HAD superfamily/HAD-like"/>
    <property type="match status" value="1"/>
</dbReference>
<dbReference type="InterPro" id="IPR023299">
    <property type="entry name" value="ATPase_P-typ_cyto_dom_N"/>
</dbReference>
<comment type="subcellular location">
    <subcellularLocation>
        <location evidence="11">Cell membrane</location>
    </subcellularLocation>
    <subcellularLocation>
        <location evidence="1">Membrane</location>
        <topology evidence="1">Multi-pass membrane protein</topology>
    </subcellularLocation>
</comment>
<accession>A0ABR7HNP0</accession>
<dbReference type="NCBIfam" id="TIGR01512">
    <property type="entry name" value="ATPase-IB2_Cd"/>
    <property type="match status" value="1"/>
</dbReference>
<evidence type="ECO:0000256" key="4">
    <source>
        <dbReference type="ARBA" id="ARBA00022692"/>
    </source>
</evidence>
<dbReference type="EMBL" id="JACOPS010000006">
    <property type="protein sequence ID" value="MBC5729123.1"/>
    <property type="molecule type" value="Genomic_DNA"/>
</dbReference>
<evidence type="ECO:0000256" key="6">
    <source>
        <dbReference type="ARBA" id="ARBA00022840"/>
    </source>
</evidence>
<dbReference type="InterPro" id="IPR036163">
    <property type="entry name" value="HMA_dom_sf"/>
</dbReference>
<keyword evidence="7 11" id="KW-1133">Transmembrane helix</keyword>
<dbReference type="InterPro" id="IPR006121">
    <property type="entry name" value="HMA_dom"/>
</dbReference>
<dbReference type="InterPro" id="IPR059000">
    <property type="entry name" value="ATPase_P-type_domA"/>
</dbReference>
<evidence type="ECO:0000256" key="2">
    <source>
        <dbReference type="ARBA" id="ARBA00006024"/>
    </source>
</evidence>
<keyword evidence="4 11" id="KW-0812">Transmembrane</keyword>
<dbReference type="CDD" id="cd00371">
    <property type="entry name" value="HMA"/>
    <property type="match status" value="2"/>
</dbReference>
<dbReference type="InterPro" id="IPR023214">
    <property type="entry name" value="HAD_sf"/>
</dbReference>
<feature type="transmembrane region" description="Helical" evidence="11">
    <location>
        <begin position="760"/>
        <end position="778"/>
    </location>
</feature>
<dbReference type="InterPro" id="IPR036412">
    <property type="entry name" value="HAD-like_sf"/>
</dbReference>
<protein>
    <recommendedName>
        <fullName evidence="9">Cd(2+)-exporting ATPase</fullName>
        <ecNumber evidence="9">7.2.2.21</ecNumber>
    </recommendedName>
</protein>
<dbReference type="PROSITE" id="PS00154">
    <property type="entry name" value="ATPASE_E1_E2"/>
    <property type="match status" value="1"/>
</dbReference>
<gene>
    <name evidence="13" type="primary">cadA</name>
    <name evidence="13" type="ORF">H8R91_11440</name>
</gene>
<evidence type="ECO:0000313" key="13">
    <source>
        <dbReference type="EMBL" id="MBC5729123.1"/>
    </source>
</evidence>
<feature type="domain" description="HMA" evidence="12">
    <location>
        <begin position="1"/>
        <end position="69"/>
    </location>
</feature>
<feature type="transmembrane region" description="Helical" evidence="11">
    <location>
        <begin position="404"/>
        <end position="422"/>
    </location>
</feature>